<reference evidence="2" key="1">
    <citation type="submission" date="2022-11" db="UniProtKB">
        <authorList>
            <consortium name="WormBaseParasite"/>
        </authorList>
    </citation>
    <scope>IDENTIFICATION</scope>
</reference>
<evidence type="ECO:0000313" key="2">
    <source>
        <dbReference type="WBParaSite" id="JU765_v2.g15324.t1"/>
    </source>
</evidence>
<organism evidence="1 2">
    <name type="scientific">Panagrolaimus sp. JU765</name>
    <dbReference type="NCBI Taxonomy" id="591449"/>
    <lineage>
        <taxon>Eukaryota</taxon>
        <taxon>Metazoa</taxon>
        <taxon>Ecdysozoa</taxon>
        <taxon>Nematoda</taxon>
        <taxon>Chromadorea</taxon>
        <taxon>Rhabditida</taxon>
        <taxon>Tylenchina</taxon>
        <taxon>Panagrolaimomorpha</taxon>
        <taxon>Panagrolaimoidea</taxon>
        <taxon>Panagrolaimidae</taxon>
        <taxon>Panagrolaimus</taxon>
    </lineage>
</organism>
<name>A0AC34QDC3_9BILA</name>
<accession>A0AC34QDC3</accession>
<dbReference type="WBParaSite" id="JU765_v2.g15324.t1">
    <property type="protein sequence ID" value="JU765_v2.g15324.t1"/>
    <property type="gene ID" value="JU765_v2.g15324"/>
</dbReference>
<dbReference type="Proteomes" id="UP000887576">
    <property type="component" value="Unplaced"/>
</dbReference>
<sequence length="151" mass="17477">MIHWFLFERHPRPFVSRRSVYRMFVRAAFFICLFSFAMAGDTMVGGWTKQDVNSKEVKDLVNKVVTKYNAESNDMFYHVPVEVVSAESQVVAGVQYKIKMVLAQSSCAKNQVGAEDFNINDCEEKDNSNRKDVTAVIWSKPWENFEQITFE</sequence>
<evidence type="ECO:0000313" key="1">
    <source>
        <dbReference type="Proteomes" id="UP000887576"/>
    </source>
</evidence>
<protein>
    <submittedName>
        <fullName evidence="2">Cystatin domain-containing protein</fullName>
    </submittedName>
</protein>
<proteinExistence type="predicted"/>